<dbReference type="Proteomes" id="UP000290289">
    <property type="component" value="Chromosome 10"/>
</dbReference>
<accession>A0A498IU82</accession>
<comment type="caution">
    <text evidence="1">The sequence shown here is derived from an EMBL/GenBank/DDBJ whole genome shotgun (WGS) entry which is preliminary data.</text>
</comment>
<dbReference type="AlphaFoldDB" id="A0A498IU82"/>
<dbReference type="EMBL" id="RDQH01000336">
    <property type="protein sequence ID" value="RXH85462.1"/>
    <property type="molecule type" value="Genomic_DNA"/>
</dbReference>
<protein>
    <submittedName>
        <fullName evidence="1">Uncharacterized protein</fullName>
    </submittedName>
</protein>
<keyword evidence="2" id="KW-1185">Reference proteome</keyword>
<name>A0A498IU82_MALDO</name>
<reference evidence="1 2" key="1">
    <citation type="submission" date="2018-10" db="EMBL/GenBank/DDBJ databases">
        <title>A high-quality apple genome assembly.</title>
        <authorList>
            <person name="Hu J."/>
        </authorList>
    </citation>
    <scope>NUCLEOTIDE SEQUENCE [LARGE SCALE GENOMIC DNA]</scope>
    <source>
        <strain evidence="2">cv. HFTH1</strain>
        <tissue evidence="1">Young leaf</tissue>
    </source>
</reference>
<proteinExistence type="predicted"/>
<sequence length="86" mass="9936">MLVYVDRNALNYAPQVVRERKESNRVVIKAERLRRRLFSGCGEMERPSRIEDIGLDIQARGTKMILADGWWELDSDAEAISPQSCR</sequence>
<organism evidence="1 2">
    <name type="scientific">Malus domestica</name>
    <name type="common">Apple</name>
    <name type="synonym">Pyrus malus</name>
    <dbReference type="NCBI Taxonomy" id="3750"/>
    <lineage>
        <taxon>Eukaryota</taxon>
        <taxon>Viridiplantae</taxon>
        <taxon>Streptophyta</taxon>
        <taxon>Embryophyta</taxon>
        <taxon>Tracheophyta</taxon>
        <taxon>Spermatophyta</taxon>
        <taxon>Magnoliopsida</taxon>
        <taxon>eudicotyledons</taxon>
        <taxon>Gunneridae</taxon>
        <taxon>Pentapetalae</taxon>
        <taxon>rosids</taxon>
        <taxon>fabids</taxon>
        <taxon>Rosales</taxon>
        <taxon>Rosaceae</taxon>
        <taxon>Amygdaloideae</taxon>
        <taxon>Maleae</taxon>
        <taxon>Malus</taxon>
    </lineage>
</organism>
<evidence type="ECO:0000313" key="1">
    <source>
        <dbReference type="EMBL" id="RXH85462.1"/>
    </source>
</evidence>
<gene>
    <name evidence="1" type="ORF">DVH24_009283</name>
</gene>
<evidence type="ECO:0000313" key="2">
    <source>
        <dbReference type="Proteomes" id="UP000290289"/>
    </source>
</evidence>